<evidence type="ECO:0000259" key="1">
    <source>
        <dbReference type="Pfam" id="PF09345"/>
    </source>
</evidence>
<protein>
    <submittedName>
        <fullName evidence="2">DUF1987 domain-containing protein</fullName>
    </submittedName>
</protein>
<gene>
    <name evidence="2" type="ORF">FPZ49_22745</name>
</gene>
<comment type="caution">
    <text evidence="2">The sequence shown here is derived from an EMBL/GenBank/DDBJ whole genome shotgun (WGS) entry which is preliminary data.</text>
</comment>
<dbReference type="EMBL" id="VNJI01000033">
    <property type="protein sequence ID" value="TVY07701.1"/>
    <property type="molecule type" value="Genomic_DNA"/>
</dbReference>
<keyword evidence="3" id="KW-1185">Reference proteome</keyword>
<name>A0A559K6F4_9BACL</name>
<dbReference type="RefSeq" id="WP_144851311.1">
    <property type="nucleotide sequence ID" value="NZ_VNJI01000033.1"/>
</dbReference>
<dbReference type="OrthoDB" id="5297629at2"/>
<dbReference type="Proteomes" id="UP000317036">
    <property type="component" value="Unassembled WGS sequence"/>
</dbReference>
<evidence type="ECO:0000313" key="2">
    <source>
        <dbReference type="EMBL" id="TVY07701.1"/>
    </source>
</evidence>
<accession>A0A559K6F4</accession>
<reference evidence="2 3" key="1">
    <citation type="submission" date="2019-07" db="EMBL/GenBank/DDBJ databases">
        <authorList>
            <person name="Kim J."/>
        </authorList>
    </citation>
    <scope>NUCLEOTIDE SEQUENCE [LARGE SCALE GENOMIC DNA]</scope>
    <source>
        <strain evidence="2 3">JC52</strain>
    </source>
</reference>
<sequence>MNSIRLEGTKSTPQVIFDAELRVLELSGQSYPENSFAFYDPLLQWAEQFLAQAGKQEIAVKLDLRYMNTSSSRCILMLLEKLNQAYLNGAGVEVHWHCFAENESEAECAEEFQEDLEMPFHIVMKEESDL</sequence>
<feature type="domain" description="SiaC family regulatory phosphoprotein" evidence="1">
    <location>
        <begin position="6"/>
        <end position="123"/>
    </location>
</feature>
<dbReference type="InterPro" id="IPR018530">
    <property type="entry name" value="SiaC"/>
</dbReference>
<proteinExistence type="predicted"/>
<dbReference type="Pfam" id="PF09345">
    <property type="entry name" value="SiaC"/>
    <property type="match status" value="1"/>
</dbReference>
<dbReference type="AlphaFoldDB" id="A0A559K6F4"/>
<evidence type="ECO:0000313" key="3">
    <source>
        <dbReference type="Proteomes" id="UP000317036"/>
    </source>
</evidence>
<organism evidence="2 3">
    <name type="scientific">Paenibacillus cremeus</name>
    <dbReference type="NCBI Taxonomy" id="2163881"/>
    <lineage>
        <taxon>Bacteria</taxon>
        <taxon>Bacillati</taxon>
        <taxon>Bacillota</taxon>
        <taxon>Bacilli</taxon>
        <taxon>Bacillales</taxon>
        <taxon>Paenibacillaceae</taxon>
        <taxon>Paenibacillus</taxon>
    </lineage>
</organism>